<sequence length="107" mass="12627">MPIYNKLVRDKIPKIIKSTGKECTIKTLNNDEYITAIQKKSFEELEEYIKSNNNHDAIEELADMLEIIHAFAEYHGVPIEEIEEVRKRKLEMRGGFKDRIYLIEVED</sequence>
<accession>A0ABM9EQ90</accession>
<dbReference type="RefSeq" id="WP_248735102.1">
    <property type="nucleotide sequence ID" value="NZ_CALBWS010000010.1"/>
</dbReference>
<gene>
    <name evidence="1" type="ORF">BACCIP111895_01973</name>
</gene>
<comment type="caution">
    <text evidence="1">The sequence shown here is derived from an EMBL/GenBank/DDBJ whole genome shotgun (WGS) entry which is preliminary data.</text>
</comment>
<dbReference type="EMBL" id="CALBWS010000010">
    <property type="protein sequence ID" value="CAH2714797.1"/>
    <property type="molecule type" value="Genomic_DNA"/>
</dbReference>
<evidence type="ECO:0000313" key="1">
    <source>
        <dbReference type="EMBL" id="CAH2714797.1"/>
    </source>
</evidence>
<dbReference type="InterPro" id="IPR038735">
    <property type="entry name" value="MSMEG_1276-like_NTP-PPase_dom"/>
</dbReference>
<protein>
    <recommendedName>
        <fullName evidence="3">Phosphoribosyl-ATP pyrophosphohydrolase</fullName>
    </recommendedName>
</protein>
<dbReference type="Proteomes" id="UP000838308">
    <property type="component" value="Unassembled WGS sequence"/>
</dbReference>
<proteinExistence type="predicted"/>
<keyword evidence="2" id="KW-1185">Reference proteome</keyword>
<name>A0ABM9EQ90_9BACI</name>
<dbReference type="SUPFAM" id="SSF101386">
    <property type="entry name" value="all-alpha NTP pyrophosphatases"/>
    <property type="match status" value="1"/>
</dbReference>
<evidence type="ECO:0000313" key="2">
    <source>
        <dbReference type="Proteomes" id="UP000838308"/>
    </source>
</evidence>
<organism evidence="1 2">
    <name type="scientific">Neobacillus rhizosphaerae</name>
    <dbReference type="NCBI Taxonomy" id="2880965"/>
    <lineage>
        <taxon>Bacteria</taxon>
        <taxon>Bacillati</taxon>
        <taxon>Bacillota</taxon>
        <taxon>Bacilli</taxon>
        <taxon>Bacillales</taxon>
        <taxon>Bacillaceae</taxon>
        <taxon>Neobacillus</taxon>
    </lineage>
</organism>
<reference evidence="1" key="1">
    <citation type="submission" date="2022-04" db="EMBL/GenBank/DDBJ databases">
        <authorList>
            <person name="Criscuolo A."/>
        </authorList>
    </citation>
    <scope>NUCLEOTIDE SEQUENCE</scope>
    <source>
        <strain evidence="1">CIP111895</strain>
    </source>
</reference>
<dbReference type="CDD" id="cd11532">
    <property type="entry name" value="NTP-PPase_COG4997"/>
    <property type="match status" value="1"/>
</dbReference>
<evidence type="ECO:0008006" key="3">
    <source>
        <dbReference type="Google" id="ProtNLM"/>
    </source>
</evidence>